<sequence>MTSNEQRGVSKDLGLMEEDDEDLFEIDLEAVNYIIPQPYNYWENNYFISTREALLANCLLPISHISSAIPACNNAVSFVGNNNVFIVKEAKPLGECLRLPFLGDFGFIDEKMKAKFHFQFKT</sequence>
<dbReference type="Proteomes" id="UP001157006">
    <property type="component" value="Chromosome 3"/>
</dbReference>
<name>A0AAV0ZYQ6_VICFA</name>
<dbReference type="AlphaFoldDB" id="A0AAV0ZYQ6"/>
<reference evidence="1 2" key="1">
    <citation type="submission" date="2023-01" db="EMBL/GenBank/DDBJ databases">
        <authorList>
            <person name="Kreplak J."/>
        </authorList>
    </citation>
    <scope>NUCLEOTIDE SEQUENCE [LARGE SCALE GENOMIC DNA]</scope>
</reference>
<accession>A0AAV0ZYQ6</accession>
<keyword evidence="2" id="KW-1185">Reference proteome</keyword>
<protein>
    <submittedName>
        <fullName evidence="1">Uncharacterized protein</fullName>
    </submittedName>
</protein>
<evidence type="ECO:0000313" key="1">
    <source>
        <dbReference type="EMBL" id="CAI8602603.1"/>
    </source>
</evidence>
<dbReference type="EMBL" id="OX451738">
    <property type="protein sequence ID" value="CAI8602603.1"/>
    <property type="molecule type" value="Genomic_DNA"/>
</dbReference>
<organism evidence="1 2">
    <name type="scientific">Vicia faba</name>
    <name type="common">Broad bean</name>
    <name type="synonym">Faba vulgaris</name>
    <dbReference type="NCBI Taxonomy" id="3906"/>
    <lineage>
        <taxon>Eukaryota</taxon>
        <taxon>Viridiplantae</taxon>
        <taxon>Streptophyta</taxon>
        <taxon>Embryophyta</taxon>
        <taxon>Tracheophyta</taxon>
        <taxon>Spermatophyta</taxon>
        <taxon>Magnoliopsida</taxon>
        <taxon>eudicotyledons</taxon>
        <taxon>Gunneridae</taxon>
        <taxon>Pentapetalae</taxon>
        <taxon>rosids</taxon>
        <taxon>fabids</taxon>
        <taxon>Fabales</taxon>
        <taxon>Fabaceae</taxon>
        <taxon>Papilionoideae</taxon>
        <taxon>50 kb inversion clade</taxon>
        <taxon>NPAAA clade</taxon>
        <taxon>Hologalegina</taxon>
        <taxon>IRL clade</taxon>
        <taxon>Fabeae</taxon>
        <taxon>Vicia</taxon>
    </lineage>
</organism>
<gene>
    <name evidence="1" type="ORF">VFH_III048360</name>
</gene>
<proteinExistence type="predicted"/>
<evidence type="ECO:0000313" key="2">
    <source>
        <dbReference type="Proteomes" id="UP001157006"/>
    </source>
</evidence>